<name>A0A921MR68_9BACT</name>
<sequence length="252" mass="28301">MKTVEETLLKRTSVRRYEYDKIPAETLDFIYRAIANTPTSYNGQQFSVIAIDDQAIKEELYAITNQKQIKTCATLLMFCADYHKIDVLAQKKGIDNPHFENTLDGVMVGIIDAALAMQNAVVAAQAAGLGSCCVGYARTANPEKIAEILHLPQGTFVVCALTLGIPRESPDLKPKQPLSLVVHHNHYRTDDMSADLMQYDQTISEYNRHRSGTTTENDWCGHILDYYRIALGYDMEGYLNKQGCKLPFKAKE</sequence>
<dbReference type="Gene3D" id="3.40.109.10">
    <property type="entry name" value="NADH Oxidase"/>
    <property type="match status" value="1"/>
</dbReference>
<dbReference type="Pfam" id="PF00881">
    <property type="entry name" value="Nitroreductase"/>
    <property type="match status" value="1"/>
</dbReference>
<dbReference type="EMBL" id="DYUD01000017">
    <property type="protein sequence ID" value="HJG88902.1"/>
    <property type="molecule type" value="Genomic_DNA"/>
</dbReference>
<evidence type="ECO:0000256" key="1">
    <source>
        <dbReference type="ARBA" id="ARBA00008366"/>
    </source>
</evidence>
<protein>
    <submittedName>
        <fullName evidence="7">Nitroreductase family protein</fullName>
    </submittedName>
</protein>
<evidence type="ECO:0000313" key="8">
    <source>
        <dbReference type="Proteomes" id="UP000757103"/>
    </source>
</evidence>
<dbReference type="InterPro" id="IPR029479">
    <property type="entry name" value="Nitroreductase"/>
</dbReference>
<comment type="caution">
    <text evidence="7">The sequence shown here is derived from an EMBL/GenBank/DDBJ whole genome shotgun (WGS) entry which is preliminary data.</text>
</comment>
<dbReference type="InterPro" id="IPR000415">
    <property type="entry name" value="Nitroreductase-like"/>
</dbReference>
<dbReference type="RefSeq" id="WP_273305925.1">
    <property type="nucleotide sequence ID" value="NZ_DYUD01000017.1"/>
</dbReference>
<feature type="domain" description="Nitroreductase" evidence="6">
    <location>
        <begin position="9"/>
        <end position="164"/>
    </location>
</feature>
<evidence type="ECO:0000259" key="6">
    <source>
        <dbReference type="Pfam" id="PF00881"/>
    </source>
</evidence>
<reference evidence="7" key="1">
    <citation type="journal article" date="2021" name="PeerJ">
        <title>Extensive microbial diversity within the chicken gut microbiome revealed by metagenomics and culture.</title>
        <authorList>
            <person name="Gilroy R."/>
            <person name="Ravi A."/>
            <person name="Getino M."/>
            <person name="Pursley I."/>
            <person name="Horton D.L."/>
            <person name="Alikhan N.F."/>
            <person name="Baker D."/>
            <person name="Gharbi K."/>
            <person name="Hall N."/>
            <person name="Watson M."/>
            <person name="Adriaenssens E.M."/>
            <person name="Foster-Nyarko E."/>
            <person name="Jarju S."/>
            <person name="Secka A."/>
            <person name="Antonio M."/>
            <person name="Oren A."/>
            <person name="Chaudhuri R.R."/>
            <person name="La Ragione R."/>
            <person name="Hildebrand F."/>
            <person name="Pallen M.J."/>
        </authorList>
    </citation>
    <scope>NUCLEOTIDE SEQUENCE</scope>
    <source>
        <strain evidence="7">CHK121-7720</strain>
    </source>
</reference>
<dbReference type="PANTHER" id="PTHR43425">
    <property type="entry name" value="OXYGEN-INSENSITIVE NADPH NITROREDUCTASE"/>
    <property type="match status" value="1"/>
</dbReference>
<organism evidence="7 8">
    <name type="scientific">Barnesiella viscericola</name>
    <dbReference type="NCBI Taxonomy" id="397865"/>
    <lineage>
        <taxon>Bacteria</taxon>
        <taxon>Pseudomonadati</taxon>
        <taxon>Bacteroidota</taxon>
        <taxon>Bacteroidia</taxon>
        <taxon>Bacteroidales</taxon>
        <taxon>Barnesiellaceae</taxon>
        <taxon>Barnesiella</taxon>
    </lineage>
</organism>
<comment type="similarity">
    <text evidence="1 5">Belongs to the flavin oxidoreductase frp family.</text>
</comment>
<dbReference type="PIRSF" id="PIRSF005426">
    <property type="entry name" value="Frp"/>
    <property type="match status" value="1"/>
</dbReference>
<keyword evidence="5" id="KW-0521">NADP</keyword>
<evidence type="ECO:0000256" key="3">
    <source>
        <dbReference type="ARBA" id="ARBA00022643"/>
    </source>
</evidence>
<keyword evidence="3 5" id="KW-0288">FMN</keyword>
<dbReference type="InterPro" id="IPR016446">
    <property type="entry name" value="Flavin_OxRdtase_Frp"/>
</dbReference>
<reference evidence="7" key="2">
    <citation type="submission" date="2021-09" db="EMBL/GenBank/DDBJ databases">
        <authorList>
            <person name="Gilroy R."/>
        </authorList>
    </citation>
    <scope>NUCLEOTIDE SEQUENCE</scope>
    <source>
        <strain evidence="7">CHK121-7720</strain>
    </source>
</reference>
<evidence type="ECO:0000256" key="2">
    <source>
        <dbReference type="ARBA" id="ARBA00022630"/>
    </source>
</evidence>
<gene>
    <name evidence="7" type="ORF">K8U91_05440</name>
</gene>
<evidence type="ECO:0000256" key="4">
    <source>
        <dbReference type="ARBA" id="ARBA00023002"/>
    </source>
</evidence>
<dbReference type="GO" id="GO:0016491">
    <property type="term" value="F:oxidoreductase activity"/>
    <property type="evidence" value="ECO:0007669"/>
    <property type="project" value="UniProtKB-UniRule"/>
</dbReference>
<dbReference type="SUPFAM" id="SSF55469">
    <property type="entry name" value="FMN-dependent nitroreductase-like"/>
    <property type="match status" value="1"/>
</dbReference>
<proteinExistence type="inferred from homology"/>
<accession>A0A921MR68</accession>
<dbReference type="Proteomes" id="UP000757103">
    <property type="component" value="Unassembled WGS sequence"/>
</dbReference>
<dbReference type="AlphaFoldDB" id="A0A921MR68"/>
<evidence type="ECO:0000313" key="7">
    <source>
        <dbReference type="EMBL" id="HJG88902.1"/>
    </source>
</evidence>
<keyword evidence="2 5" id="KW-0285">Flavoprotein</keyword>
<keyword evidence="4 5" id="KW-0560">Oxidoreductase</keyword>
<evidence type="ECO:0000256" key="5">
    <source>
        <dbReference type="PIRNR" id="PIRNR005426"/>
    </source>
</evidence>
<dbReference type="PANTHER" id="PTHR43425:SF2">
    <property type="entry name" value="OXYGEN-INSENSITIVE NADPH NITROREDUCTASE"/>
    <property type="match status" value="1"/>
</dbReference>